<evidence type="ECO:0000313" key="2">
    <source>
        <dbReference type="Proteomes" id="UP000091956"/>
    </source>
</evidence>
<dbReference type="GeneID" id="28840791"/>
<dbReference type="EMBL" id="KV460238">
    <property type="protein sequence ID" value="OBT95141.1"/>
    <property type="molecule type" value="Genomic_DNA"/>
</dbReference>
<dbReference type="AlphaFoldDB" id="A0A1B8GH37"/>
<reference evidence="2" key="2">
    <citation type="journal article" date="2018" name="Nat. Commun.">
        <title>Extreme sensitivity to ultraviolet light in the fungal pathogen causing white-nose syndrome of bats.</title>
        <authorList>
            <person name="Palmer J.M."/>
            <person name="Drees K.P."/>
            <person name="Foster J.T."/>
            <person name="Lindner D.L."/>
        </authorList>
    </citation>
    <scope>NUCLEOTIDE SEQUENCE [LARGE SCALE GENOMIC DNA]</scope>
    <source>
        <strain evidence="2">UAMH 10579</strain>
    </source>
</reference>
<keyword evidence="2" id="KW-1185">Reference proteome</keyword>
<name>A0A1B8GH37_9PEZI</name>
<dbReference type="Proteomes" id="UP000091956">
    <property type="component" value="Unassembled WGS sequence"/>
</dbReference>
<reference evidence="1 2" key="1">
    <citation type="submission" date="2016-03" db="EMBL/GenBank/DDBJ databases">
        <title>Comparative genomics of Pseudogymnoascus destructans, the fungus causing white-nose syndrome of bats.</title>
        <authorList>
            <person name="Palmer J.M."/>
            <person name="Drees K.P."/>
            <person name="Foster J.T."/>
            <person name="Lindner D.L."/>
        </authorList>
    </citation>
    <scope>NUCLEOTIDE SEQUENCE [LARGE SCALE GENOMIC DNA]</scope>
    <source>
        <strain evidence="1 2">UAMH 10579</strain>
    </source>
</reference>
<gene>
    <name evidence="1" type="ORF">VE01_07405</name>
</gene>
<dbReference type="OrthoDB" id="3538597at2759"/>
<protein>
    <submittedName>
        <fullName evidence="1">Uncharacterized protein</fullName>
    </submittedName>
</protein>
<dbReference type="RefSeq" id="XP_018128874.1">
    <property type="nucleotide sequence ID" value="XM_018276840.2"/>
</dbReference>
<sequence>MNPPEDSSKVTTEDYIGFMKEYGIEFEGRILPEKWGEYTAMFEDIRRIGELGPKEFIEMFHPDDKYLDEKRIKASELVNEAWNCLKNMDSEYGWRKEVEFTAFERFDSEVVCHVCLYRRWKPKFEAKPIDRVEAERLQKRRGRRHLCTCTLLQRAGPNVDSQYSRMFAREIDKHMDHEDLPEHLKKRLRRRPDRVIGLGATHTLRHYLPNLRTKYCPFRSANVIYPFIVIEAKTAESKDASFGSILRQTAFVTRTCLRLQQNLQEDTGIPHQCIVWSFAIIGEEWRLYAAVPDGSKVQIFDIWHGSVLFPEGSLQLLLIIDYLCDWASDIYRMSIIKCITGGGPNTLNSRLSPSGTDISSLAGDSELIALRAMSLPSRSSLAPELSNGDMDGLASSSSSEFPEVELLVQVNSSALLNRPDTYSWQRWATAEQNQWPWVQKATIRHSSRVELRSLQVTMPEEIHLLRACLESWFPGLSVKDAAKKVLISLQDDNLAVTTSVNATYWQNDQSKESILEVRALVYFRSRLSSEEWHIKRQVLSILCSEKAIEAISHIANLSFSIRRSFNGRDRSQCEQFLRAINSLNLVGGTRSASLALGKSQLSLQVVTDSAGSPIFEWSKFTPQRDDGVTGDEFCGILSRTLNEPQKYVPDLLTPYVKNKSFMYTIPIDSDCRGSPVTAFELLPFRTKGILVKNSKTTSVKSIRNFCFLITDENVQFDDEARLGQLLEETYKAGELFAMVKANETYDQADRTFIRKWIRILKGQLPQDTLVE</sequence>
<accession>A0A1B8GH37</accession>
<evidence type="ECO:0000313" key="1">
    <source>
        <dbReference type="EMBL" id="OBT95141.1"/>
    </source>
</evidence>
<dbReference type="STRING" id="342668.A0A1B8GH37"/>
<proteinExistence type="predicted"/>
<organism evidence="1 2">
    <name type="scientific">Pseudogymnoascus verrucosus</name>
    <dbReference type="NCBI Taxonomy" id="342668"/>
    <lineage>
        <taxon>Eukaryota</taxon>
        <taxon>Fungi</taxon>
        <taxon>Dikarya</taxon>
        <taxon>Ascomycota</taxon>
        <taxon>Pezizomycotina</taxon>
        <taxon>Leotiomycetes</taxon>
        <taxon>Thelebolales</taxon>
        <taxon>Thelebolaceae</taxon>
        <taxon>Pseudogymnoascus</taxon>
    </lineage>
</organism>